<dbReference type="Pfam" id="PF02518">
    <property type="entry name" value="HATPase_c"/>
    <property type="match status" value="1"/>
</dbReference>
<organism evidence="8 9">
    <name type="scientific">Sphaerotilus microaerophilus</name>
    <dbReference type="NCBI Taxonomy" id="2914710"/>
    <lineage>
        <taxon>Bacteria</taxon>
        <taxon>Pseudomonadati</taxon>
        <taxon>Pseudomonadota</taxon>
        <taxon>Betaproteobacteria</taxon>
        <taxon>Burkholderiales</taxon>
        <taxon>Sphaerotilaceae</taxon>
        <taxon>Sphaerotilus</taxon>
    </lineage>
</organism>
<dbReference type="SUPFAM" id="SSF47384">
    <property type="entry name" value="Homodimeric domain of signal transducing histidine kinase"/>
    <property type="match status" value="1"/>
</dbReference>
<feature type="transmembrane region" description="Helical" evidence="6">
    <location>
        <begin position="29"/>
        <end position="50"/>
    </location>
</feature>
<dbReference type="InterPro" id="IPR036890">
    <property type="entry name" value="HATPase_C_sf"/>
</dbReference>
<gene>
    <name evidence="8" type="ORF">CATMQ487_37340</name>
</gene>
<dbReference type="Gene3D" id="3.30.565.10">
    <property type="entry name" value="Histidine kinase-like ATPase, C-terminal domain"/>
    <property type="match status" value="1"/>
</dbReference>
<dbReference type="EC" id="2.7.13.3" evidence="2"/>
<evidence type="ECO:0000256" key="4">
    <source>
        <dbReference type="ARBA" id="ARBA00022679"/>
    </source>
</evidence>
<proteinExistence type="predicted"/>
<dbReference type="EMBL" id="AP025730">
    <property type="protein sequence ID" value="BDI06764.1"/>
    <property type="molecule type" value="Genomic_DNA"/>
</dbReference>
<dbReference type="PANTHER" id="PTHR42878">
    <property type="entry name" value="TWO-COMPONENT HISTIDINE KINASE"/>
    <property type="match status" value="1"/>
</dbReference>
<keyword evidence="9" id="KW-1185">Reference proteome</keyword>
<evidence type="ECO:0000256" key="2">
    <source>
        <dbReference type="ARBA" id="ARBA00012438"/>
    </source>
</evidence>
<evidence type="ECO:0000256" key="6">
    <source>
        <dbReference type="SAM" id="Phobius"/>
    </source>
</evidence>
<dbReference type="PANTHER" id="PTHR42878:SF15">
    <property type="entry name" value="BACTERIOPHYTOCHROME"/>
    <property type="match status" value="1"/>
</dbReference>
<keyword evidence="4" id="KW-0808">Transferase</keyword>
<feature type="domain" description="Histidine kinase" evidence="7">
    <location>
        <begin position="256"/>
        <end position="477"/>
    </location>
</feature>
<evidence type="ECO:0000256" key="3">
    <source>
        <dbReference type="ARBA" id="ARBA00022553"/>
    </source>
</evidence>
<sequence>MSAGTDLQPPALLPAAQRAPALAAGERSALTLAAGAVAALAALLLLAWALPQALPEPRLNPGGAALLVLFAAAVLVGGVALALRTALHHTPWRPLAAGPGAPQAQAVHSAQPIATTTQRFASPLGWQIDLLRRLPGVALLLQPAPGDWVVIAVHRAAEAAPGPGADPAWADLPPGLLQERLQSLTQLLAAHPRWPQAAIRSCLPSAGGTPASGDAARGPSPTARCLPLADGACVAWLPPDGAATPLLDERESIAYSVSHDLRAPIRVIEGFTRIVREDYGQVLDRIGNDHLDRVLGATTRMNSMIDALLALSRLSSQPLARQAVPLSQMASQIAQELQQQAPQRRVEFTIQPGLTAQGDPTLLHNLLENLLGNAWKYSARREVAHIALRCTPRQLPEEEGSNAPPRTVYEVSDDGAGFDMRFAERLFSPFQRLHSASEFTGHGVGLASVRRIVQRHGGQIWAEAEVDRGARFYFTLP</sequence>
<dbReference type="CDD" id="cd00082">
    <property type="entry name" value="HisKA"/>
    <property type="match status" value="1"/>
</dbReference>
<dbReference type="InterPro" id="IPR005467">
    <property type="entry name" value="His_kinase_dom"/>
</dbReference>
<dbReference type="SUPFAM" id="SSF55874">
    <property type="entry name" value="ATPase domain of HSP90 chaperone/DNA topoisomerase II/histidine kinase"/>
    <property type="match status" value="1"/>
</dbReference>
<accession>A0ABN6PNI6</accession>
<dbReference type="PROSITE" id="PS50109">
    <property type="entry name" value="HIS_KIN"/>
    <property type="match status" value="1"/>
</dbReference>
<name>A0ABN6PNI6_9BURK</name>
<keyword evidence="3" id="KW-0597">Phosphoprotein</keyword>
<evidence type="ECO:0000313" key="9">
    <source>
        <dbReference type="Proteomes" id="UP001057498"/>
    </source>
</evidence>
<comment type="catalytic activity">
    <reaction evidence="1">
        <text>ATP + protein L-histidine = ADP + protein N-phospho-L-histidine.</text>
        <dbReference type="EC" id="2.7.13.3"/>
    </reaction>
</comment>
<feature type="transmembrane region" description="Helical" evidence="6">
    <location>
        <begin position="62"/>
        <end position="83"/>
    </location>
</feature>
<dbReference type="InterPro" id="IPR036097">
    <property type="entry name" value="HisK_dim/P_sf"/>
</dbReference>
<dbReference type="SMART" id="SM00388">
    <property type="entry name" value="HisKA"/>
    <property type="match status" value="1"/>
</dbReference>
<reference evidence="8" key="1">
    <citation type="submission" date="2022-04" db="EMBL/GenBank/DDBJ databases">
        <title>Whole genome sequence of Sphaerotilus sp. FB-5.</title>
        <authorList>
            <person name="Takeda M."/>
            <person name="Narihara S."/>
            <person name="Akimoto M."/>
            <person name="Akimoto R."/>
            <person name="Nishiyashiki S."/>
            <person name="Murakami T."/>
        </authorList>
    </citation>
    <scope>NUCLEOTIDE SEQUENCE</scope>
    <source>
        <strain evidence="8">FB-5</strain>
    </source>
</reference>
<dbReference type="InterPro" id="IPR003661">
    <property type="entry name" value="HisK_dim/P_dom"/>
</dbReference>
<evidence type="ECO:0000313" key="8">
    <source>
        <dbReference type="EMBL" id="BDI06764.1"/>
    </source>
</evidence>
<keyword evidence="6" id="KW-1133">Transmembrane helix</keyword>
<evidence type="ECO:0000259" key="7">
    <source>
        <dbReference type="PROSITE" id="PS50109"/>
    </source>
</evidence>
<dbReference type="SMART" id="SM00387">
    <property type="entry name" value="HATPase_c"/>
    <property type="match status" value="1"/>
</dbReference>
<evidence type="ECO:0000256" key="5">
    <source>
        <dbReference type="ARBA" id="ARBA00022777"/>
    </source>
</evidence>
<keyword evidence="6" id="KW-0812">Transmembrane</keyword>
<keyword evidence="6" id="KW-0472">Membrane</keyword>
<dbReference type="Gene3D" id="1.10.287.130">
    <property type="match status" value="1"/>
</dbReference>
<protein>
    <recommendedName>
        <fullName evidence="2">histidine kinase</fullName>
        <ecNumber evidence="2">2.7.13.3</ecNumber>
    </recommendedName>
</protein>
<dbReference type="InterPro" id="IPR050351">
    <property type="entry name" value="BphY/WalK/GraS-like"/>
</dbReference>
<dbReference type="InterPro" id="IPR004358">
    <property type="entry name" value="Sig_transdc_His_kin-like_C"/>
</dbReference>
<evidence type="ECO:0000256" key="1">
    <source>
        <dbReference type="ARBA" id="ARBA00000085"/>
    </source>
</evidence>
<dbReference type="PRINTS" id="PR00344">
    <property type="entry name" value="BCTRLSENSOR"/>
</dbReference>
<dbReference type="InterPro" id="IPR003594">
    <property type="entry name" value="HATPase_dom"/>
</dbReference>
<dbReference type="RefSeq" id="WP_251970010.1">
    <property type="nucleotide sequence ID" value="NZ_AP025730.1"/>
</dbReference>
<keyword evidence="5" id="KW-0418">Kinase</keyword>
<dbReference type="Pfam" id="PF00512">
    <property type="entry name" value="HisKA"/>
    <property type="match status" value="1"/>
</dbReference>
<dbReference type="Proteomes" id="UP001057498">
    <property type="component" value="Chromosome"/>
</dbReference>